<dbReference type="Pfam" id="PF13148">
    <property type="entry name" value="DUF3987"/>
    <property type="match status" value="1"/>
</dbReference>
<dbReference type="EMBL" id="SNZF01000046">
    <property type="protein sequence ID" value="TDR30329.1"/>
    <property type="molecule type" value="Genomic_DNA"/>
</dbReference>
<gene>
    <name evidence="1" type="ORF">DES43_14621</name>
</gene>
<comment type="caution">
    <text evidence="1">The sequence shown here is derived from an EMBL/GenBank/DDBJ whole genome shotgun (WGS) entry which is preliminary data.</text>
</comment>
<evidence type="ECO:0000313" key="1">
    <source>
        <dbReference type="EMBL" id="TDR30329.1"/>
    </source>
</evidence>
<evidence type="ECO:0000313" key="2">
    <source>
        <dbReference type="Proteomes" id="UP000294958"/>
    </source>
</evidence>
<keyword evidence="2" id="KW-1185">Reference proteome</keyword>
<protein>
    <submittedName>
        <fullName evidence="1">Uncharacterized protein DUF3987</fullName>
    </submittedName>
</protein>
<dbReference type="InterPro" id="IPR025048">
    <property type="entry name" value="DUF3987"/>
</dbReference>
<organism evidence="1 2">
    <name type="scientific">Aquamicrobium defluvii</name>
    <dbReference type="NCBI Taxonomy" id="69279"/>
    <lineage>
        <taxon>Bacteria</taxon>
        <taxon>Pseudomonadati</taxon>
        <taxon>Pseudomonadota</taxon>
        <taxon>Alphaproteobacteria</taxon>
        <taxon>Hyphomicrobiales</taxon>
        <taxon>Phyllobacteriaceae</taxon>
        <taxon>Aquamicrobium</taxon>
    </lineage>
</organism>
<dbReference type="AlphaFoldDB" id="A0A4R6Y5H3"/>
<sequence>MGHFSMEKSLNPGSALSGNQQLWVALIGPPSAKKSPILNAAAKPLREIDRHKVQLWRSRWAEWNALDKTQKAATPEPLQSRKLVEDTTVEALQEALRGSPDGVLCFRDELSGWLGSMEKYSGKGGAADRSVWLSSFNGGGYTIDRIGRGGAITVPNLSVSLVGGIQPDSIRKVAADAVDDGLLQRMFPIVLRSTTVGEDVPMPPAQANYEVTVHFLVHVRPPRSGTLQFDDEAQAIRRKLETRHSYLQALELLNPKLASHIGKLDGLFGRLCVIWHAIENYSCPDGLPEIINGDIASRVADFMTMFLLPHSVAFYAGTLGFSNDHDRLKAVAAYIVAHRLTKITVRDIARGDRSMRRLTKQDVLPILEQLTALGWLAEEPGPRATSDPVYIVNPIVHSLFAERAAHEQARRDAAKAALAEMFGRK</sequence>
<name>A0A4R6Y5H3_9HYPH</name>
<proteinExistence type="predicted"/>
<dbReference type="OrthoDB" id="5453446at2"/>
<accession>A0A4R6Y5H3</accession>
<dbReference type="Proteomes" id="UP000294958">
    <property type="component" value="Unassembled WGS sequence"/>
</dbReference>
<reference evidence="1 2" key="1">
    <citation type="submission" date="2019-03" db="EMBL/GenBank/DDBJ databases">
        <title>Genomic Encyclopedia of Type Strains, Phase IV (KMG-IV): sequencing the most valuable type-strain genomes for metagenomic binning, comparative biology and taxonomic classification.</title>
        <authorList>
            <person name="Goeker M."/>
        </authorList>
    </citation>
    <scope>NUCLEOTIDE SEQUENCE [LARGE SCALE GENOMIC DNA]</scope>
    <source>
        <strain evidence="1 2">DSM 11603</strain>
    </source>
</reference>